<dbReference type="Gene3D" id="2.40.330.10">
    <property type="entry name" value="DNA-binding pseudobarrel domain"/>
    <property type="match status" value="1"/>
</dbReference>
<dbReference type="Pfam" id="PF02362">
    <property type="entry name" value="B3"/>
    <property type="match status" value="1"/>
</dbReference>
<comment type="caution">
    <text evidence="7">The sequence shown here is derived from an EMBL/GenBank/DDBJ whole genome shotgun (WGS) entry which is preliminary data.</text>
</comment>
<dbReference type="InterPro" id="IPR044837">
    <property type="entry name" value="REM16-like"/>
</dbReference>
<dbReference type="Proteomes" id="UP000636709">
    <property type="component" value="Unassembled WGS sequence"/>
</dbReference>
<dbReference type="OrthoDB" id="1909330at2759"/>
<dbReference type="GO" id="GO:0005634">
    <property type="term" value="C:nucleus"/>
    <property type="evidence" value="ECO:0007669"/>
    <property type="project" value="UniProtKB-SubCell"/>
</dbReference>
<protein>
    <recommendedName>
        <fullName evidence="6">TF-B3 domain-containing protein</fullName>
    </recommendedName>
</protein>
<keyword evidence="2" id="KW-0805">Transcription regulation</keyword>
<evidence type="ECO:0000313" key="8">
    <source>
        <dbReference type="Proteomes" id="UP000636709"/>
    </source>
</evidence>
<reference evidence="7" key="1">
    <citation type="submission" date="2020-07" db="EMBL/GenBank/DDBJ databases">
        <title>Genome sequence and genetic diversity analysis of an under-domesticated orphan crop, white fonio (Digitaria exilis).</title>
        <authorList>
            <person name="Bennetzen J.L."/>
            <person name="Chen S."/>
            <person name="Ma X."/>
            <person name="Wang X."/>
            <person name="Yssel A.E.J."/>
            <person name="Chaluvadi S.R."/>
            <person name="Johnson M."/>
            <person name="Gangashetty P."/>
            <person name="Hamidou F."/>
            <person name="Sanogo M.D."/>
            <person name="Zwaenepoel A."/>
            <person name="Wallace J."/>
            <person name="Van De Peer Y."/>
            <person name="Van Deynze A."/>
        </authorList>
    </citation>
    <scope>NUCLEOTIDE SEQUENCE</scope>
    <source>
        <tissue evidence="7">Leaves</tissue>
    </source>
</reference>
<evidence type="ECO:0000256" key="5">
    <source>
        <dbReference type="ARBA" id="ARBA00023242"/>
    </source>
</evidence>
<proteinExistence type="predicted"/>
<dbReference type="InterPro" id="IPR003340">
    <property type="entry name" value="B3_DNA-bd"/>
</dbReference>
<sequence length="268" mass="30433">MEAVAKQGMSPYEAARERTVLENKRKMEALNLRHLSAAIKPPKTPSPMKQKRRRIIEDAVVVPSPPRRSRRLANLPEVKYAEVAPHSADRMTRSPRKPTDLLYLVSRGSVSMKARLEAARKAEELESQLDPEFPSFVKAMLHSHVVRGFWLGLPSHFCDTYMPKQDSIVTLVDEKDEEFDTNYLAYKKGLSGGWAGFAICHGMQDGDAAVFQLIKPTTFKVQYTFSMILSSVVWISKHDFCLYDVQCSFINEFISQVHIIRAASDEDQ</sequence>
<organism evidence="7 8">
    <name type="scientific">Digitaria exilis</name>
    <dbReference type="NCBI Taxonomy" id="1010633"/>
    <lineage>
        <taxon>Eukaryota</taxon>
        <taxon>Viridiplantae</taxon>
        <taxon>Streptophyta</taxon>
        <taxon>Embryophyta</taxon>
        <taxon>Tracheophyta</taxon>
        <taxon>Spermatophyta</taxon>
        <taxon>Magnoliopsida</taxon>
        <taxon>Liliopsida</taxon>
        <taxon>Poales</taxon>
        <taxon>Poaceae</taxon>
        <taxon>PACMAD clade</taxon>
        <taxon>Panicoideae</taxon>
        <taxon>Panicodae</taxon>
        <taxon>Paniceae</taxon>
        <taxon>Anthephorinae</taxon>
        <taxon>Digitaria</taxon>
    </lineage>
</organism>
<dbReference type="PROSITE" id="PS50863">
    <property type="entry name" value="B3"/>
    <property type="match status" value="1"/>
</dbReference>
<evidence type="ECO:0000256" key="3">
    <source>
        <dbReference type="ARBA" id="ARBA00023125"/>
    </source>
</evidence>
<dbReference type="PANTHER" id="PTHR31391">
    <property type="entry name" value="B3 DOMAIN-CONTAINING PROTEIN OS11G0197600-RELATED"/>
    <property type="match status" value="1"/>
</dbReference>
<dbReference type="SUPFAM" id="SSF101936">
    <property type="entry name" value="DNA-binding pseudobarrel domain"/>
    <property type="match status" value="1"/>
</dbReference>
<evidence type="ECO:0000256" key="4">
    <source>
        <dbReference type="ARBA" id="ARBA00023163"/>
    </source>
</evidence>
<feature type="domain" description="TF-B3" evidence="6">
    <location>
        <begin position="136"/>
        <end position="227"/>
    </location>
</feature>
<dbReference type="EMBL" id="JACEFO010000229">
    <property type="protein sequence ID" value="KAF8776103.1"/>
    <property type="molecule type" value="Genomic_DNA"/>
</dbReference>
<accession>A0A835FVV8</accession>
<dbReference type="AlphaFoldDB" id="A0A835FVV8"/>
<dbReference type="InterPro" id="IPR015300">
    <property type="entry name" value="DNA-bd_pseudobarrel_sf"/>
</dbReference>
<evidence type="ECO:0000256" key="1">
    <source>
        <dbReference type="ARBA" id="ARBA00004123"/>
    </source>
</evidence>
<dbReference type="CDD" id="cd10017">
    <property type="entry name" value="B3_DNA"/>
    <property type="match status" value="1"/>
</dbReference>
<keyword evidence="4" id="KW-0804">Transcription</keyword>
<dbReference type="SMART" id="SM01019">
    <property type="entry name" value="B3"/>
    <property type="match status" value="1"/>
</dbReference>
<dbReference type="GO" id="GO:0003677">
    <property type="term" value="F:DNA binding"/>
    <property type="evidence" value="ECO:0007669"/>
    <property type="project" value="UniProtKB-KW"/>
</dbReference>
<dbReference type="PANTHER" id="PTHR31391:SF4">
    <property type="entry name" value="B3 DOMAIN-CONTAINING PROTEIN OS03G0184500"/>
    <property type="match status" value="1"/>
</dbReference>
<keyword evidence="3" id="KW-0238">DNA-binding</keyword>
<keyword evidence="8" id="KW-1185">Reference proteome</keyword>
<evidence type="ECO:0000313" key="7">
    <source>
        <dbReference type="EMBL" id="KAF8776103.1"/>
    </source>
</evidence>
<keyword evidence="5" id="KW-0539">Nucleus</keyword>
<name>A0A835FVV8_9POAL</name>
<comment type="subcellular location">
    <subcellularLocation>
        <location evidence="1">Nucleus</location>
    </subcellularLocation>
</comment>
<evidence type="ECO:0000259" key="6">
    <source>
        <dbReference type="PROSITE" id="PS50863"/>
    </source>
</evidence>
<evidence type="ECO:0000256" key="2">
    <source>
        <dbReference type="ARBA" id="ARBA00023015"/>
    </source>
</evidence>
<gene>
    <name evidence="7" type="ORF">HU200_003787</name>
</gene>